<dbReference type="InterPro" id="IPR036409">
    <property type="entry name" value="Aldolase_II/adducin_N_sf"/>
</dbReference>
<evidence type="ECO:0000313" key="1">
    <source>
        <dbReference type="EMBL" id="MDY0885359.1"/>
    </source>
</evidence>
<name>A0ABU5EG18_9PROT</name>
<comment type="caution">
    <text evidence="1">The sequence shown here is derived from an EMBL/GenBank/DDBJ whole genome shotgun (WGS) entry which is preliminary data.</text>
</comment>
<dbReference type="EMBL" id="JAXCLW010000009">
    <property type="protein sequence ID" value="MDY0885359.1"/>
    <property type="molecule type" value="Genomic_DNA"/>
</dbReference>
<dbReference type="SUPFAM" id="SSF53639">
    <property type="entry name" value="AraD/HMP-PK domain-like"/>
    <property type="match status" value="1"/>
</dbReference>
<dbReference type="Gene3D" id="3.40.225.10">
    <property type="entry name" value="Class II aldolase/adducin N-terminal domain"/>
    <property type="match status" value="1"/>
</dbReference>
<sequence length="95" mass="10173">MLNLTSQPLSGADAACPECGLSHIRLAASISGSRQEGRKAVSNVTKLSAGKAYDAEEWQLRVDLAAAFRIAVEMNWHESVSNHFSVAVSPDGKNF</sequence>
<gene>
    <name evidence="1" type="ORF">SMD27_21130</name>
</gene>
<accession>A0ABU5EG18</accession>
<keyword evidence="2" id="KW-1185">Reference proteome</keyword>
<dbReference type="RefSeq" id="WP_320510432.1">
    <property type="nucleotide sequence ID" value="NZ_JAXCLW010000009.1"/>
</dbReference>
<evidence type="ECO:0000313" key="2">
    <source>
        <dbReference type="Proteomes" id="UP001279642"/>
    </source>
</evidence>
<reference evidence="1 2" key="1">
    <citation type="journal article" date="2016" name="Antonie Van Leeuwenhoek">
        <title>Dongia soli sp. nov., isolated from soil from Dokdo, Korea.</title>
        <authorList>
            <person name="Kim D.U."/>
            <person name="Lee H."/>
            <person name="Kim H."/>
            <person name="Kim S.G."/>
            <person name="Ka J.O."/>
        </authorList>
    </citation>
    <scope>NUCLEOTIDE SEQUENCE [LARGE SCALE GENOMIC DNA]</scope>
    <source>
        <strain evidence="1 2">D78</strain>
    </source>
</reference>
<organism evidence="1 2">
    <name type="scientific">Dongia soli</name>
    <dbReference type="NCBI Taxonomy" id="600628"/>
    <lineage>
        <taxon>Bacteria</taxon>
        <taxon>Pseudomonadati</taxon>
        <taxon>Pseudomonadota</taxon>
        <taxon>Alphaproteobacteria</taxon>
        <taxon>Rhodospirillales</taxon>
        <taxon>Dongiaceae</taxon>
        <taxon>Dongia</taxon>
    </lineage>
</organism>
<protein>
    <submittedName>
        <fullName evidence="1">Uncharacterized protein</fullName>
    </submittedName>
</protein>
<proteinExistence type="predicted"/>
<dbReference type="Proteomes" id="UP001279642">
    <property type="component" value="Unassembled WGS sequence"/>
</dbReference>